<dbReference type="PATRIC" id="fig|54915.3.peg.5004"/>
<proteinExistence type="predicted"/>
<feature type="transmembrane region" description="Helical" evidence="1">
    <location>
        <begin position="62"/>
        <end position="86"/>
    </location>
</feature>
<keyword evidence="1" id="KW-0472">Membrane</keyword>
<protein>
    <submittedName>
        <fullName evidence="2">ABC transporter permease</fullName>
    </submittedName>
</protein>
<dbReference type="RefSeq" id="WP_049741907.1">
    <property type="nucleotide sequence ID" value="NZ_BJON01000009.1"/>
</dbReference>
<keyword evidence="1" id="KW-0812">Transmembrane</keyword>
<dbReference type="Proteomes" id="UP000036834">
    <property type="component" value="Unassembled WGS sequence"/>
</dbReference>
<dbReference type="Pfam" id="PF12679">
    <property type="entry name" value="ABC2_membrane_2"/>
    <property type="match status" value="1"/>
</dbReference>
<name>A0A0K9YNX3_9BACL</name>
<keyword evidence="5" id="KW-1185">Reference proteome</keyword>
<dbReference type="OrthoDB" id="9815855at2"/>
<gene>
    <name evidence="3" type="ORF">ADS79_28960</name>
    <name evidence="2" type="ORF">BRE01_24830</name>
</gene>
<dbReference type="Proteomes" id="UP000319578">
    <property type="component" value="Unassembled WGS sequence"/>
</dbReference>
<dbReference type="GO" id="GO:0140359">
    <property type="term" value="F:ABC-type transporter activity"/>
    <property type="evidence" value="ECO:0007669"/>
    <property type="project" value="InterPro"/>
</dbReference>
<sequence length="297" mass="33837">MNVLKRLHNPVLFNEWKMRMRTNRSPWIIFLYLLTLGGMTLLYIFLQTNGGTYYNPNQTRELFMILSILQLGMIGFVVPGLTAGVISGERERQTLSILLTTNVSATRLILGKWLASLSFMTFLVFSTIPLYAIVFLYGGISPGQLFKVFGFYVITMFGIGSVGVLLSTIIKRTGIATVITYALVFGYAIGSSILAEIIRELIRYQRRVNYATQSPFPLWPDLLHSINPLFAMLNIFGEGPVRDLTRMNNTQFSLLNIDPFWYYCLFLVLVTVVCLLLAIYLIQPVRPRFRRSAQVEQ</sequence>
<feature type="transmembrane region" description="Helical" evidence="1">
    <location>
        <begin position="149"/>
        <end position="169"/>
    </location>
</feature>
<keyword evidence="1" id="KW-1133">Transmembrane helix</keyword>
<reference evidence="2 5" key="3">
    <citation type="submission" date="2019-06" db="EMBL/GenBank/DDBJ databases">
        <title>Whole genome shotgun sequence of Brevibacillus reuszeri NBRC 15719.</title>
        <authorList>
            <person name="Hosoyama A."/>
            <person name="Uohara A."/>
            <person name="Ohji S."/>
            <person name="Ichikawa N."/>
        </authorList>
    </citation>
    <scope>NUCLEOTIDE SEQUENCE [LARGE SCALE GENOMIC DNA]</scope>
    <source>
        <strain evidence="2 5">NBRC 15719</strain>
    </source>
</reference>
<dbReference type="EMBL" id="LGIQ01000011">
    <property type="protein sequence ID" value="KNB69870.1"/>
    <property type="molecule type" value="Genomic_DNA"/>
</dbReference>
<dbReference type="PANTHER" id="PTHR43471:SF12">
    <property type="entry name" value="HYPOTHETICAL MEMBRANE PROTEIN, CONSERVED"/>
    <property type="match status" value="1"/>
</dbReference>
<evidence type="ECO:0000313" key="2">
    <source>
        <dbReference type="EMBL" id="GED68781.1"/>
    </source>
</evidence>
<evidence type="ECO:0000313" key="4">
    <source>
        <dbReference type="Proteomes" id="UP000036834"/>
    </source>
</evidence>
<evidence type="ECO:0000256" key="1">
    <source>
        <dbReference type="SAM" id="Phobius"/>
    </source>
</evidence>
<evidence type="ECO:0000313" key="3">
    <source>
        <dbReference type="EMBL" id="KNB69870.1"/>
    </source>
</evidence>
<feature type="transmembrane region" description="Helical" evidence="1">
    <location>
        <begin position="116"/>
        <end position="137"/>
    </location>
</feature>
<feature type="transmembrane region" description="Helical" evidence="1">
    <location>
        <begin position="260"/>
        <end position="282"/>
    </location>
</feature>
<dbReference type="STRING" id="54915.ADS79_28960"/>
<dbReference type="PANTHER" id="PTHR43471">
    <property type="entry name" value="ABC TRANSPORTER PERMEASE"/>
    <property type="match status" value="1"/>
</dbReference>
<accession>A0A0K9YNX3</accession>
<reference evidence="3" key="2">
    <citation type="submission" date="2015-07" db="EMBL/GenBank/DDBJ databases">
        <title>MeaNS - Measles Nucleotide Surveillance Program.</title>
        <authorList>
            <person name="Tran T."/>
            <person name="Druce J."/>
        </authorList>
    </citation>
    <scope>NUCLEOTIDE SEQUENCE</scope>
    <source>
        <strain evidence="3">DSM 9887</strain>
    </source>
</reference>
<reference evidence="4" key="1">
    <citation type="submission" date="2015-07" db="EMBL/GenBank/DDBJ databases">
        <title>Genome sequencing project for genomic taxonomy and phylogenomics of Bacillus-like bacteria.</title>
        <authorList>
            <person name="Liu B."/>
            <person name="Wang J."/>
            <person name="Zhu Y."/>
            <person name="Liu G."/>
            <person name="Chen Q."/>
            <person name="Chen Z."/>
            <person name="Lan J."/>
            <person name="Che J."/>
            <person name="Ge C."/>
            <person name="Shi H."/>
            <person name="Pan Z."/>
            <person name="Liu X."/>
        </authorList>
    </citation>
    <scope>NUCLEOTIDE SEQUENCE [LARGE SCALE GENOMIC DNA]</scope>
    <source>
        <strain evidence="4">DSM 9887</strain>
    </source>
</reference>
<evidence type="ECO:0000313" key="5">
    <source>
        <dbReference type="Proteomes" id="UP000319578"/>
    </source>
</evidence>
<comment type="caution">
    <text evidence="3">The sequence shown here is derived from an EMBL/GenBank/DDBJ whole genome shotgun (WGS) entry which is preliminary data.</text>
</comment>
<organism evidence="3 4">
    <name type="scientific">Brevibacillus reuszeri</name>
    <dbReference type="NCBI Taxonomy" id="54915"/>
    <lineage>
        <taxon>Bacteria</taxon>
        <taxon>Bacillati</taxon>
        <taxon>Bacillota</taxon>
        <taxon>Bacilli</taxon>
        <taxon>Bacillales</taxon>
        <taxon>Paenibacillaceae</taxon>
        <taxon>Brevibacillus</taxon>
    </lineage>
</organism>
<dbReference type="AlphaFoldDB" id="A0A0K9YNX3"/>
<feature type="transmembrane region" description="Helical" evidence="1">
    <location>
        <begin position="27"/>
        <end position="46"/>
    </location>
</feature>
<dbReference type="GO" id="GO:0005886">
    <property type="term" value="C:plasma membrane"/>
    <property type="evidence" value="ECO:0007669"/>
    <property type="project" value="UniProtKB-SubCell"/>
</dbReference>
<feature type="transmembrane region" description="Helical" evidence="1">
    <location>
        <begin position="175"/>
        <end position="198"/>
    </location>
</feature>
<dbReference type="EMBL" id="BJON01000009">
    <property type="protein sequence ID" value="GED68781.1"/>
    <property type="molecule type" value="Genomic_DNA"/>
</dbReference>